<organism evidence="2 3">
    <name type="scientific">Adhaeribacter terreus</name>
    <dbReference type="NCBI Taxonomy" id="529703"/>
    <lineage>
        <taxon>Bacteria</taxon>
        <taxon>Pseudomonadati</taxon>
        <taxon>Bacteroidota</taxon>
        <taxon>Cytophagia</taxon>
        <taxon>Cytophagales</taxon>
        <taxon>Hymenobacteraceae</taxon>
        <taxon>Adhaeribacter</taxon>
    </lineage>
</organism>
<keyword evidence="1" id="KW-0472">Membrane</keyword>
<name>A0ABW0ED78_9BACT</name>
<keyword evidence="3" id="KW-1185">Reference proteome</keyword>
<keyword evidence="1" id="KW-1133">Transmembrane helix</keyword>
<evidence type="ECO:0000313" key="3">
    <source>
        <dbReference type="Proteomes" id="UP001596161"/>
    </source>
</evidence>
<proteinExistence type="predicted"/>
<evidence type="ECO:0000256" key="1">
    <source>
        <dbReference type="SAM" id="Phobius"/>
    </source>
</evidence>
<protein>
    <recommendedName>
        <fullName evidence="4">PH domain-containing protein</fullName>
    </recommendedName>
</protein>
<keyword evidence="1" id="KW-0812">Transmembrane</keyword>
<evidence type="ECO:0000313" key="2">
    <source>
        <dbReference type="EMBL" id="MFC5270854.1"/>
    </source>
</evidence>
<sequence length="167" mass="19202">MANNILFSEKQRFTQWWLWLILLSTFAMPSYLMYEQLQEPAPFTDPEKNTAIVLLVVIMVPVMLLFALIKLETQISEDGISARLYPLHLKWRHYSWPEIEDVYVREYSPLKEFGGWGLRYGFGGMAYNISGNQGIQIVFKSGKKLLLGTQKPEAATKALKQAQVLAQ</sequence>
<accession>A0ABW0ED78</accession>
<dbReference type="RefSeq" id="WP_378017225.1">
    <property type="nucleotide sequence ID" value="NZ_JBHSKT010000005.1"/>
</dbReference>
<feature type="transmembrane region" description="Helical" evidence="1">
    <location>
        <begin position="50"/>
        <end position="69"/>
    </location>
</feature>
<evidence type="ECO:0008006" key="4">
    <source>
        <dbReference type="Google" id="ProtNLM"/>
    </source>
</evidence>
<comment type="caution">
    <text evidence="2">The sequence shown here is derived from an EMBL/GenBank/DDBJ whole genome shotgun (WGS) entry which is preliminary data.</text>
</comment>
<gene>
    <name evidence="2" type="ORF">ACFPIB_09550</name>
</gene>
<feature type="transmembrane region" description="Helical" evidence="1">
    <location>
        <begin position="16"/>
        <end position="34"/>
    </location>
</feature>
<dbReference type="Proteomes" id="UP001596161">
    <property type="component" value="Unassembled WGS sequence"/>
</dbReference>
<reference evidence="3" key="1">
    <citation type="journal article" date="2019" name="Int. J. Syst. Evol. Microbiol.">
        <title>The Global Catalogue of Microorganisms (GCM) 10K type strain sequencing project: providing services to taxonomists for standard genome sequencing and annotation.</title>
        <authorList>
            <consortium name="The Broad Institute Genomics Platform"/>
            <consortium name="The Broad Institute Genome Sequencing Center for Infectious Disease"/>
            <person name="Wu L."/>
            <person name="Ma J."/>
        </authorList>
    </citation>
    <scope>NUCLEOTIDE SEQUENCE [LARGE SCALE GENOMIC DNA]</scope>
    <source>
        <strain evidence="3">KACC 12602</strain>
    </source>
</reference>
<dbReference type="EMBL" id="JBHSKT010000005">
    <property type="protein sequence ID" value="MFC5270854.1"/>
    <property type="molecule type" value="Genomic_DNA"/>
</dbReference>